<keyword evidence="2" id="KW-1133">Transmembrane helix</keyword>
<keyword evidence="2" id="KW-0472">Membrane</keyword>
<accession>A0A1H9XJ46</accession>
<dbReference type="EMBL" id="FOHB01000008">
    <property type="protein sequence ID" value="SES45837.1"/>
    <property type="molecule type" value="Genomic_DNA"/>
</dbReference>
<organism evidence="3 4">
    <name type="scientific">Pedococcus cremeus</name>
    <dbReference type="NCBI Taxonomy" id="587636"/>
    <lineage>
        <taxon>Bacteria</taxon>
        <taxon>Bacillati</taxon>
        <taxon>Actinomycetota</taxon>
        <taxon>Actinomycetes</taxon>
        <taxon>Micrococcales</taxon>
        <taxon>Intrasporangiaceae</taxon>
        <taxon>Pedococcus</taxon>
    </lineage>
</organism>
<dbReference type="AlphaFoldDB" id="A0A1H9XJ46"/>
<sequence>MPTLWIVIAVVVAVLLVVGWLYDRKFGFQGDRMPSAERRAAAEAHAWNTQHGIGGGDGSS</sequence>
<dbReference type="Proteomes" id="UP000199019">
    <property type="component" value="Unassembled WGS sequence"/>
</dbReference>
<evidence type="ECO:0000313" key="3">
    <source>
        <dbReference type="EMBL" id="SES45837.1"/>
    </source>
</evidence>
<gene>
    <name evidence="3" type="ORF">SAMN05216199_3853</name>
</gene>
<evidence type="ECO:0000256" key="1">
    <source>
        <dbReference type="SAM" id="MobiDB-lite"/>
    </source>
</evidence>
<keyword evidence="2" id="KW-0812">Transmembrane</keyword>
<feature type="region of interest" description="Disordered" evidence="1">
    <location>
        <begin position="41"/>
        <end position="60"/>
    </location>
</feature>
<name>A0A1H9XJ46_9MICO</name>
<feature type="transmembrane region" description="Helical" evidence="2">
    <location>
        <begin position="6"/>
        <end position="23"/>
    </location>
</feature>
<dbReference type="RefSeq" id="WP_143056302.1">
    <property type="nucleotide sequence ID" value="NZ_FOHB01000008.1"/>
</dbReference>
<keyword evidence="4" id="KW-1185">Reference proteome</keyword>
<evidence type="ECO:0000313" key="4">
    <source>
        <dbReference type="Proteomes" id="UP000199019"/>
    </source>
</evidence>
<reference evidence="4" key="1">
    <citation type="submission" date="2016-10" db="EMBL/GenBank/DDBJ databases">
        <authorList>
            <person name="Varghese N."/>
            <person name="Submissions S."/>
        </authorList>
    </citation>
    <scope>NUCLEOTIDE SEQUENCE [LARGE SCALE GENOMIC DNA]</scope>
    <source>
        <strain evidence="4">CGMCC 1.6963</strain>
    </source>
</reference>
<protein>
    <submittedName>
        <fullName evidence="3">Uncharacterized protein</fullName>
    </submittedName>
</protein>
<evidence type="ECO:0000256" key="2">
    <source>
        <dbReference type="SAM" id="Phobius"/>
    </source>
</evidence>
<proteinExistence type="predicted"/>